<proteinExistence type="predicted"/>
<protein>
    <submittedName>
        <fullName evidence="1">DNA helicase UvrD</fullName>
    </submittedName>
</protein>
<keyword evidence="1" id="KW-0347">Helicase</keyword>
<comment type="caution">
    <text evidence="1">The sequence shown here is derived from an EMBL/GenBank/DDBJ whole genome shotgun (WGS) entry which is preliminary data.</text>
</comment>
<sequence length="411" mass="45841">MKMIGDLHIHSRFSMATSREGTPENLDFWARKKGISLIGTGDFTHPVWREELKERLVTEGNGLYRLRDEYVKEESRKFPGKGTHFVVSGEISSIYKKNGKTRKVHNVILLPSLEAADTMAQRLEKIGNIHSDGRPILGLDSHDLLEMMLDVCPDGILIPAHIWTPHFSVLGAKSGFDSVEECFEELTPYVHALETGLSSDPAMNWRISKLDRYQLVSNSDAHSPSKLGREANLLDIECSYEGLYQAIQTGKGLEGTVEFFPEEGKYHFDGHRKCGVSLSPVEAERLGGICPVCGKKLTMGVDHRVEQLADREEGFVKKDGKKYESLVPLPEVVAACMGYSTASKKVQGCFEQMMQTLGTEFDILRNVPAEDIKSCAGERIAEGIENVRTGNVKRIPGYDGEYGKIQLFDEN</sequence>
<evidence type="ECO:0000313" key="2">
    <source>
        <dbReference type="Proteomes" id="UP000437824"/>
    </source>
</evidence>
<dbReference type="SUPFAM" id="SSF89550">
    <property type="entry name" value="PHP domain-like"/>
    <property type="match status" value="1"/>
</dbReference>
<dbReference type="CDD" id="cd19067">
    <property type="entry name" value="PfuEndoQ-like"/>
    <property type="match status" value="1"/>
</dbReference>
<name>A0A844GMT1_9FIRM</name>
<dbReference type="AlphaFoldDB" id="A0A844GMT1"/>
<dbReference type="PANTHER" id="PTHR40084">
    <property type="entry name" value="PHOSPHOHYDROLASE, PHP FAMILY"/>
    <property type="match status" value="1"/>
</dbReference>
<keyword evidence="1" id="KW-0378">Hydrolase</keyword>
<dbReference type="InterPro" id="IPR016195">
    <property type="entry name" value="Pol/histidinol_Pase-like"/>
</dbReference>
<gene>
    <name evidence="1" type="ORF">GKZ57_11640</name>
</gene>
<keyword evidence="1" id="KW-0067">ATP-binding</keyword>
<dbReference type="GO" id="GO:0004386">
    <property type="term" value="F:helicase activity"/>
    <property type="evidence" value="ECO:0007669"/>
    <property type="project" value="UniProtKB-KW"/>
</dbReference>
<accession>A0A844GMT1</accession>
<dbReference type="Proteomes" id="UP000437824">
    <property type="component" value="Unassembled WGS sequence"/>
</dbReference>
<evidence type="ECO:0000313" key="1">
    <source>
        <dbReference type="EMBL" id="MTD61888.1"/>
    </source>
</evidence>
<reference evidence="1 2" key="1">
    <citation type="submission" date="2019-11" db="EMBL/GenBank/DDBJ databases">
        <title>Draft genome sequence of Blautia luti DSM 14534T, isolated from human stool.</title>
        <authorList>
            <person name="Ortiz R."/>
            <person name="Melis-Arcos F."/>
            <person name="Covarrubias P."/>
            <person name="Cardenas J.P."/>
            <person name="Perez-Donoso J."/>
            <person name="Almonacid D."/>
        </authorList>
    </citation>
    <scope>NUCLEOTIDE SEQUENCE [LARGE SCALE GENOMIC DNA]</scope>
    <source>
        <strain evidence="1 2">DSM 14534</strain>
    </source>
</reference>
<dbReference type="EMBL" id="WMBC01000009">
    <property type="protein sequence ID" value="MTD61888.1"/>
    <property type="molecule type" value="Genomic_DNA"/>
</dbReference>
<dbReference type="PANTHER" id="PTHR40084:SF1">
    <property type="entry name" value="PHOSPHOTRANSFERASE"/>
    <property type="match status" value="1"/>
</dbReference>
<keyword evidence="1" id="KW-0547">Nucleotide-binding</keyword>
<organism evidence="1 2">
    <name type="scientific">Blautia luti DSM 14534 = JCM 17040</name>
    <dbReference type="NCBI Taxonomy" id="649762"/>
    <lineage>
        <taxon>Bacteria</taxon>
        <taxon>Bacillati</taxon>
        <taxon>Bacillota</taxon>
        <taxon>Clostridia</taxon>
        <taxon>Lachnospirales</taxon>
        <taxon>Lachnospiraceae</taxon>
        <taxon>Blautia</taxon>
    </lineage>
</organism>
<dbReference type="Gene3D" id="3.20.20.140">
    <property type="entry name" value="Metal-dependent hydrolases"/>
    <property type="match status" value="1"/>
</dbReference>